<reference evidence="2" key="1">
    <citation type="journal article" date="2022" name="bioRxiv">
        <title>Sequencing and chromosome-scale assembly of the giantPleurodeles waltlgenome.</title>
        <authorList>
            <person name="Brown T."/>
            <person name="Elewa A."/>
            <person name="Iarovenko S."/>
            <person name="Subramanian E."/>
            <person name="Araus A.J."/>
            <person name="Petzold A."/>
            <person name="Susuki M."/>
            <person name="Suzuki K.-i.T."/>
            <person name="Hayashi T."/>
            <person name="Toyoda A."/>
            <person name="Oliveira C."/>
            <person name="Osipova E."/>
            <person name="Leigh N.D."/>
            <person name="Simon A."/>
            <person name="Yun M.H."/>
        </authorList>
    </citation>
    <scope>NUCLEOTIDE SEQUENCE</scope>
    <source>
        <strain evidence="2">20211129_DDA</strain>
        <tissue evidence="2">Liver</tissue>
    </source>
</reference>
<accession>A0AAV7WDL7</accession>
<dbReference type="AlphaFoldDB" id="A0AAV7WDL7"/>
<dbReference type="InterPro" id="IPR042566">
    <property type="entry name" value="L1_C"/>
</dbReference>
<evidence type="ECO:0000256" key="1">
    <source>
        <dbReference type="SAM" id="MobiDB-lite"/>
    </source>
</evidence>
<dbReference type="Gene3D" id="3.30.250.20">
    <property type="entry name" value="L1 transposable element, C-terminal domain"/>
    <property type="match status" value="1"/>
</dbReference>
<keyword evidence="3" id="KW-1185">Reference proteome</keyword>
<dbReference type="EMBL" id="JANPWB010000002">
    <property type="protein sequence ID" value="KAJ1211086.1"/>
    <property type="molecule type" value="Genomic_DNA"/>
</dbReference>
<sequence length="247" mass="28210">MPGGRTANRQPVKHSEALRHQRDPSAEEHPFTPPSSMADTTQGATMDRILLEISAVGRKLEADRHYPPLEFQRVHRLGPKRWDVTNRPRPIIACLLRHVQTRQLLQEARAHGPFQSDGLEVRLTSDFSKETSDHRRAFLALRPHLHQLDVKYGLFEPARMWITKNGESRDFYVPADLQMFLEGLRDHTQPIDMETSIRTQGIQSLLPRVAPSAHVLEARGWAAADSHVRGRDLERLTKSHVEMGQVL</sequence>
<protein>
    <submittedName>
        <fullName evidence="2">Uncharacterized protein</fullName>
    </submittedName>
</protein>
<name>A0AAV7WDL7_PLEWA</name>
<feature type="region of interest" description="Disordered" evidence="1">
    <location>
        <begin position="1"/>
        <end position="40"/>
    </location>
</feature>
<evidence type="ECO:0000313" key="3">
    <source>
        <dbReference type="Proteomes" id="UP001066276"/>
    </source>
</evidence>
<organism evidence="2 3">
    <name type="scientific">Pleurodeles waltl</name>
    <name type="common">Iberian ribbed newt</name>
    <dbReference type="NCBI Taxonomy" id="8319"/>
    <lineage>
        <taxon>Eukaryota</taxon>
        <taxon>Metazoa</taxon>
        <taxon>Chordata</taxon>
        <taxon>Craniata</taxon>
        <taxon>Vertebrata</taxon>
        <taxon>Euteleostomi</taxon>
        <taxon>Amphibia</taxon>
        <taxon>Batrachia</taxon>
        <taxon>Caudata</taxon>
        <taxon>Salamandroidea</taxon>
        <taxon>Salamandridae</taxon>
        <taxon>Pleurodelinae</taxon>
        <taxon>Pleurodeles</taxon>
    </lineage>
</organism>
<feature type="compositionally biased region" description="Basic and acidic residues" evidence="1">
    <location>
        <begin position="13"/>
        <end position="30"/>
    </location>
</feature>
<comment type="caution">
    <text evidence="2">The sequence shown here is derived from an EMBL/GenBank/DDBJ whole genome shotgun (WGS) entry which is preliminary data.</text>
</comment>
<evidence type="ECO:0000313" key="2">
    <source>
        <dbReference type="EMBL" id="KAJ1211086.1"/>
    </source>
</evidence>
<proteinExistence type="predicted"/>
<dbReference type="Proteomes" id="UP001066276">
    <property type="component" value="Chromosome 1_2"/>
</dbReference>
<gene>
    <name evidence="2" type="ORF">NDU88_006448</name>
</gene>